<keyword evidence="5" id="KW-1185">Reference proteome</keyword>
<dbReference type="OrthoDB" id="9974981at2759"/>
<evidence type="ECO:0000313" key="5">
    <source>
        <dbReference type="Proteomes" id="UP000029964"/>
    </source>
</evidence>
<dbReference type="EMBL" id="JPKY01000085">
    <property type="protein sequence ID" value="KFH42775.1"/>
    <property type="molecule type" value="Genomic_DNA"/>
</dbReference>
<sequence length="299" mass="32665">MPAFKNIALAGASGALGTHVLEKLQASGKFNIRVLRRIGSPSTFPSNVNVVDVDFDSVDALTAALKDQDAVVSTVGMAQILPQRTIIDAAIAAGVKRFIPSEFGSDLSNPRNRTSPVYAHKVQIQEYISEKAKTSGITYTYIYNNAFLDWGLEQNFLLRHSEYTPDLVDGGENTFSATSLSSVADAVVGVLSHPEETKNRAVFIEDIKTTQIKLLELAKKAAPGKPWQPRVVKLDDLIADADARLAQGDLGLATFVPYLYRSVMDPRNGGNFVKTDNELLGVKGITEEELFEFVKKYVK</sequence>
<dbReference type="Gene3D" id="3.40.50.720">
    <property type="entry name" value="NAD(P)-binding Rossmann-like Domain"/>
    <property type="match status" value="1"/>
</dbReference>
<gene>
    <name evidence="4" type="ORF">ACRE_064780</name>
</gene>
<dbReference type="InterPro" id="IPR051609">
    <property type="entry name" value="NmrA/Isoflavone_reductase-like"/>
</dbReference>
<feature type="domain" description="NmrA-like" evidence="3">
    <location>
        <begin position="5"/>
        <end position="205"/>
    </location>
</feature>
<protein>
    <submittedName>
        <fullName evidence="4">Isoflavone reductase-like protein</fullName>
    </submittedName>
</protein>
<name>A0A086T093_HAPC1</name>
<dbReference type="PANTHER" id="PTHR47706">
    <property type="entry name" value="NMRA-LIKE FAMILY PROTEIN"/>
    <property type="match status" value="1"/>
</dbReference>
<accession>A0A086T093</accession>
<comment type="caution">
    <text evidence="4">The sequence shown here is derived from an EMBL/GenBank/DDBJ whole genome shotgun (WGS) entry which is preliminary data.</text>
</comment>
<dbReference type="InterPro" id="IPR036291">
    <property type="entry name" value="NAD(P)-bd_dom_sf"/>
</dbReference>
<proteinExistence type="predicted"/>
<evidence type="ECO:0000313" key="4">
    <source>
        <dbReference type="EMBL" id="KFH42775.1"/>
    </source>
</evidence>
<dbReference type="GO" id="GO:0016491">
    <property type="term" value="F:oxidoreductase activity"/>
    <property type="evidence" value="ECO:0007669"/>
    <property type="project" value="UniProtKB-KW"/>
</dbReference>
<dbReference type="SUPFAM" id="SSF51735">
    <property type="entry name" value="NAD(P)-binding Rossmann-fold domains"/>
    <property type="match status" value="1"/>
</dbReference>
<dbReference type="CDD" id="cd05259">
    <property type="entry name" value="PCBER_SDR_a"/>
    <property type="match status" value="1"/>
</dbReference>
<dbReference type="STRING" id="857340.A0A086T093"/>
<dbReference type="HOGENOM" id="CLU_044876_3_2_1"/>
<dbReference type="Gene3D" id="3.90.25.10">
    <property type="entry name" value="UDP-galactose 4-epimerase, domain 1"/>
    <property type="match status" value="1"/>
</dbReference>
<evidence type="ECO:0000256" key="2">
    <source>
        <dbReference type="ARBA" id="ARBA00023002"/>
    </source>
</evidence>
<dbReference type="InterPro" id="IPR045312">
    <property type="entry name" value="PCBER-like"/>
</dbReference>
<evidence type="ECO:0000259" key="3">
    <source>
        <dbReference type="Pfam" id="PF05368"/>
    </source>
</evidence>
<reference evidence="5" key="1">
    <citation type="journal article" date="2014" name="Genome Announc.">
        <title>Genome sequence and annotation of Acremonium chrysogenum, producer of the beta-lactam antibiotic cephalosporin C.</title>
        <authorList>
            <person name="Terfehr D."/>
            <person name="Dahlmann T.A."/>
            <person name="Specht T."/>
            <person name="Zadra I."/>
            <person name="Kuernsteiner H."/>
            <person name="Kueck U."/>
        </authorList>
    </citation>
    <scope>NUCLEOTIDE SEQUENCE [LARGE SCALE GENOMIC DNA]</scope>
    <source>
        <strain evidence="5">ATCC 11550 / CBS 779.69 / DSM 880 / IAM 14645 / JCM 23072 / IMI 49137</strain>
    </source>
</reference>
<keyword evidence="2" id="KW-0560">Oxidoreductase</keyword>
<dbReference type="Proteomes" id="UP000029964">
    <property type="component" value="Unassembled WGS sequence"/>
</dbReference>
<organism evidence="4 5">
    <name type="scientific">Hapsidospora chrysogenum (strain ATCC 11550 / CBS 779.69 / DSM 880 / IAM 14645 / JCM 23072 / IMI 49137)</name>
    <name type="common">Acremonium chrysogenum</name>
    <dbReference type="NCBI Taxonomy" id="857340"/>
    <lineage>
        <taxon>Eukaryota</taxon>
        <taxon>Fungi</taxon>
        <taxon>Dikarya</taxon>
        <taxon>Ascomycota</taxon>
        <taxon>Pezizomycotina</taxon>
        <taxon>Sordariomycetes</taxon>
        <taxon>Hypocreomycetidae</taxon>
        <taxon>Hypocreales</taxon>
        <taxon>Bionectriaceae</taxon>
        <taxon>Hapsidospora</taxon>
    </lineage>
</organism>
<dbReference type="PANTHER" id="PTHR47706:SF1">
    <property type="entry name" value="CIPA-LIKE, PUTATIVE (AFU_ORTHOLOGUE AFUA_1G12460)-RELATED"/>
    <property type="match status" value="1"/>
</dbReference>
<dbReference type="AlphaFoldDB" id="A0A086T093"/>
<dbReference type="InterPro" id="IPR008030">
    <property type="entry name" value="NmrA-like"/>
</dbReference>
<dbReference type="Pfam" id="PF05368">
    <property type="entry name" value="NmrA"/>
    <property type="match status" value="1"/>
</dbReference>
<keyword evidence="1" id="KW-0521">NADP</keyword>
<evidence type="ECO:0000256" key="1">
    <source>
        <dbReference type="ARBA" id="ARBA00022857"/>
    </source>
</evidence>